<evidence type="ECO:0000256" key="8">
    <source>
        <dbReference type="SAM" id="MobiDB-lite"/>
    </source>
</evidence>
<evidence type="ECO:0000313" key="10">
    <source>
        <dbReference type="Proteomes" id="UP001152523"/>
    </source>
</evidence>
<feature type="compositionally biased region" description="Basic and acidic residues" evidence="8">
    <location>
        <begin position="66"/>
        <end position="78"/>
    </location>
</feature>
<feature type="compositionally biased region" description="Low complexity" evidence="8">
    <location>
        <begin position="52"/>
        <end position="63"/>
    </location>
</feature>
<keyword evidence="5 7" id="KW-0732">Signal</keyword>
<keyword evidence="4 7" id="KW-0964">Secreted</keyword>
<accession>A0AAV0CF02</accession>
<comment type="caution">
    <text evidence="9">The sequence shown here is derived from an EMBL/GenBank/DDBJ whole genome shotgun (WGS) entry which is preliminary data.</text>
</comment>
<dbReference type="Proteomes" id="UP001152523">
    <property type="component" value="Unassembled WGS sequence"/>
</dbReference>
<dbReference type="PANTHER" id="PTHR33109:SF41">
    <property type="entry name" value="PROTEIN EPIDERMAL PATTERNING FACTOR 1"/>
    <property type="match status" value="1"/>
</dbReference>
<evidence type="ECO:0000256" key="6">
    <source>
        <dbReference type="ARBA" id="ARBA00023157"/>
    </source>
</evidence>
<name>A0AAV0CF02_9ASTE</name>
<evidence type="ECO:0000256" key="2">
    <source>
        <dbReference type="ARBA" id="ARBA00008127"/>
    </source>
</evidence>
<feature type="chain" id="PRO_5043088019" description="Epidermal patterning factor-like protein" evidence="7">
    <location>
        <begin position="29"/>
        <end position="155"/>
    </location>
</feature>
<proteinExistence type="inferred from homology"/>
<dbReference type="GO" id="GO:0010052">
    <property type="term" value="P:guard cell differentiation"/>
    <property type="evidence" value="ECO:0007669"/>
    <property type="project" value="UniProtKB-UniRule"/>
</dbReference>
<comment type="subcellular location">
    <subcellularLocation>
        <location evidence="1 7">Secreted</location>
    </subcellularLocation>
</comment>
<comment type="similarity">
    <text evidence="2 7">Belongs to the plant cysteine rich small secretory peptide family. Epidermal patterning factor subfamily.</text>
</comment>
<evidence type="ECO:0000256" key="1">
    <source>
        <dbReference type="ARBA" id="ARBA00004613"/>
    </source>
</evidence>
<comment type="function">
    <text evidence="7">Controls stomatal patterning.</text>
</comment>
<evidence type="ECO:0000256" key="4">
    <source>
        <dbReference type="ARBA" id="ARBA00022525"/>
    </source>
</evidence>
<protein>
    <recommendedName>
        <fullName evidence="7">Epidermal patterning factor-like protein</fullName>
    </recommendedName>
</protein>
<dbReference type="PANTHER" id="PTHR33109">
    <property type="entry name" value="EPIDERMAL PATTERNING FACTOR-LIKE PROTEIN 4"/>
    <property type="match status" value="1"/>
</dbReference>
<feature type="region of interest" description="Disordered" evidence="8">
    <location>
        <begin position="36"/>
        <end position="86"/>
    </location>
</feature>
<keyword evidence="6" id="KW-1015">Disulfide bond</keyword>
<evidence type="ECO:0000313" key="9">
    <source>
        <dbReference type="EMBL" id="CAH9071462.1"/>
    </source>
</evidence>
<dbReference type="Pfam" id="PF17181">
    <property type="entry name" value="EPF"/>
    <property type="match status" value="1"/>
</dbReference>
<keyword evidence="3 7" id="KW-0217">Developmental protein</keyword>
<reference evidence="9" key="1">
    <citation type="submission" date="2022-07" db="EMBL/GenBank/DDBJ databases">
        <authorList>
            <person name="Macas J."/>
            <person name="Novak P."/>
            <person name="Neumann P."/>
        </authorList>
    </citation>
    <scope>NUCLEOTIDE SEQUENCE</scope>
</reference>
<dbReference type="EMBL" id="CAMAPF010000020">
    <property type="protein sequence ID" value="CAH9071462.1"/>
    <property type="molecule type" value="Genomic_DNA"/>
</dbReference>
<evidence type="ECO:0000256" key="3">
    <source>
        <dbReference type="ARBA" id="ARBA00022473"/>
    </source>
</evidence>
<feature type="signal peptide" evidence="7">
    <location>
        <begin position="1"/>
        <end position="28"/>
    </location>
</feature>
<organism evidence="9 10">
    <name type="scientific">Cuscuta epithymum</name>
    <dbReference type="NCBI Taxonomy" id="186058"/>
    <lineage>
        <taxon>Eukaryota</taxon>
        <taxon>Viridiplantae</taxon>
        <taxon>Streptophyta</taxon>
        <taxon>Embryophyta</taxon>
        <taxon>Tracheophyta</taxon>
        <taxon>Spermatophyta</taxon>
        <taxon>Magnoliopsida</taxon>
        <taxon>eudicotyledons</taxon>
        <taxon>Gunneridae</taxon>
        <taxon>Pentapetalae</taxon>
        <taxon>asterids</taxon>
        <taxon>lamiids</taxon>
        <taxon>Solanales</taxon>
        <taxon>Convolvulaceae</taxon>
        <taxon>Cuscuteae</taxon>
        <taxon>Cuscuta</taxon>
        <taxon>Cuscuta subgen. Cuscuta</taxon>
    </lineage>
</organism>
<dbReference type="AlphaFoldDB" id="A0AAV0CF02"/>
<dbReference type="InterPro" id="IPR039455">
    <property type="entry name" value="EPFL"/>
</dbReference>
<sequence>MKLGVWGCNSTIVTLLIILLFLLPSVMPARRIDQRYETSSPAQVDGGREVAGGRAEASGRSSENGGDDKGMKSDKQAGDEMTAVQERGDEYYHKRAALQMAAAAGSRLPDCSHACGSCHPCKLVLVSYVCSTTQEAETCPMAYKCMCDNKSYPVP</sequence>
<dbReference type="GO" id="GO:0005576">
    <property type="term" value="C:extracellular region"/>
    <property type="evidence" value="ECO:0007669"/>
    <property type="project" value="UniProtKB-SubCell"/>
</dbReference>
<keyword evidence="10" id="KW-1185">Reference proteome</keyword>
<gene>
    <name evidence="9" type="ORF">CEPIT_LOCUS3899</name>
</gene>
<evidence type="ECO:0000256" key="5">
    <source>
        <dbReference type="ARBA" id="ARBA00022729"/>
    </source>
</evidence>
<evidence type="ECO:0000256" key="7">
    <source>
        <dbReference type="RuleBase" id="RU367102"/>
    </source>
</evidence>